<feature type="domain" description="UvrC family homology region profile" evidence="16">
    <location>
        <begin position="259"/>
        <end position="491"/>
    </location>
</feature>
<dbReference type="Pfam" id="PF14520">
    <property type="entry name" value="HHH_5"/>
    <property type="match status" value="1"/>
</dbReference>
<dbReference type="InterPro" id="IPR001943">
    <property type="entry name" value="UVR_dom"/>
</dbReference>
<dbReference type="Proteomes" id="UP000032430">
    <property type="component" value="Chromosome I"/>
</dbReference>
<dbReference type="SUPFAM" id="SSF47781">
    <property type="entry name" value="RuvA domain 2-like"/>
    <property type="match status" value="1"/>
</dbReference>
<keyword evidence="4 13" id="KW-0228">DNA excision</keyword>
<evidence type="ECO:0000256" key="3">
    <source>
        <dbReference type="ARBA" id="ARBA00022763"/>
    </source>
</evidence>
<dbReference type="STRING" id="1212491.LFA_2587"/>
<keyword evidence="7 13" id="KW-0742">SOS response</keyword>
<dbReference type="Pfam" id="PF01541">
    <property type="entry name" value="GIY-YIG"/>
    <property type="match status" value="1"/>
</dbReference>
<dbReference type="FunFam" id="1.10.150.20:FF:000005">
    <property type="entry name" value="UvrABC system protein C"/>
    <property type="match status" value="1"/>
</dbReference>
<reference evidence="18" key="1">
    <citation type="submission" date="2014-09" db="EMBL/GenBank/DDBJ databases">
        <authorList>
            <person name="Gomez-Valero L."/>
        </authorList>
    </citation>
    <scope>NUCLEOTIDE SEQUENCE [LARGE SCALE GENOMIC DNA]</scope>
    <source>
        <strain evidence="18">ATCC700992</strain>
    </source>
</reference>
<dbReference type="InterPro" id="IPR035901">
    <property type="entry name" value="GIY-YIG_endonuc_sf"/>
</dbReference>
<dbReference type="InterPro" id="IPR010994">
    <property type="entry name" value="RuvA_2-like"/>
</dbReference>
<dbReference type="InterPro" id="IPR050066">
    <property type="entry name" value="UvrABC_protein_C"/>
</dbReference>
<protein>
    <recommendedName>
        <fullName evidence="11 13">UvrABC system protein C</fullName>
        <shortName evidence="13">Protein UvrC</shortName>
    </recommendedName>
    <alternativeName>
        <fullName evidence="12 13">Excinuclease ABC subunit C</fullName>
    </alternativeName>
</protein>
<keyword evidence="5 13" id="KW-0267">Excision nuclease</keyword>
<feature type="domain" description="UVR" evidence="14">
    <location>
        <begin position="208"/>
        <end position="243"/>
    </location>
</feature>
<dbReference type="Pfam" id="PF02151">
    <property type="entry name" value="UVR"/>
    <property type="match status" value="1"/>
</dbReference>
<dbReference type="Gene3D" id="4.10.860.10">
    <property type="entry name" value="UVR domain"/>
    <property type="match status" value="1"/>
</dbReference>
<dbReference type="HOGENOM" id="CLU_014841_3_0_6"/>
<accession>A0A098G679</accession>
<dbReference type="Pfam" id="PF08459">
    <property type="entry name" value="UvrC_RNaseH_dom"/>
    <property type="match status" value="1"/>
</dbReference>
<evidence type="ECO:0000259" key="14">
    <source>
        <dbReference type="PROSITE" id="PS50151"/>
    </source>
</evidence>
<dbReference type="FunFam" id="3.30.420.340:FF:000001">
    <property type="entry name" value="UvrABC system protein C"/>
    <property type="match status" value="1"/>
</dbReference>
<dbReference type="Gene3D" id="3.40.1440.10">
    <property type="entry name" value="GIY-YIG endonuclease"/>
    <property type="match status" value="1"/>
</dbReference>
<dbReference type="PROSITE" id="PS50151">
    <property type="entry name" value="UVR"/>
    <property type="match status" value="1"/>
</dbReference>
<evidence type="ECO:0000256" key="9">
    <source>
        <dbReference type="ARBA" id="ARBA00061531"/>
    </source>
</evidence>
<dbReference type="InterPro" id="IPR038476">
    <property type="entry name" value="UvrC_RNase_H_dom_sf"/>
</dbReference>
<keyword evidence="18" id="KW-1185">Reference proteome</keyword>
<evidence type="ECO:0000256" key="10">
    <source>
        <dbReference type="ARBA" id="ARBA00062841"/>
    </source>
</evidence>
<dbReference type="RefSeq" id="WP_045096364.1">
    <property type="nucleotide sequence ID" value="NZ_LN614827.1"/>
</dbReference>
<sequence length="618" mass="69860">MNNPQLSAELAAFLTKLPSEPGVYRMLDADNAVLYVGKAANLKKRVTSYFNKQNSGAKTRSLVNQIASIEISVTRSETEALLLESNLIKSLRPKYNVLLRDDKSYPYIHLSNHPQFPRVESYRSKKKPLSGDFFGPYPSVAAVKETIVTIQKVFKIRNCRDSYFNARSRPCLQYQIKRCTAPCVGYITPEDYRQSVDDAMRFLQGKCQAILDELAQRMDKAVSQLNFEEAALLRDQIKNLRLVQEQQAVVQLRGDADAIAIDVRPGFACIQCATIREGQVLSSNGFFPIVPHHSLTEAQNSDELWQQTFEAFISFYYLDTPERIPALIITNQSIKEHASLEEILSQHRGKSCKIQVNPRGVKSRWMDFALNNLRISVAEYVNQHATTRARYQALEHLLSLPKQIKRMECFDISHTQGEATIASCVVFDDQGPCPSEYRRFNIEGITPGDDYAAMAQAITRRFKRLVETQSLPDVLIIDGGKGQVAVAKEVFRSLNISDVILLGVAKGPDRKAGWEKLILADEAREFTLPEDSKALHLLQHIRDEAHRFAITAHRKKRQKARLDSTLETIEGVGAKRRQALLHRFGGLRELAKAPMEEIAKVPGISEGLAQRIYHHFHS</sequence>
<dbReference type="HAMAP" id="MF_00203">
    <property type="entry name" value="UvrC"/>
    <property type="match status" value="1"/>
</dbReference>
<gene>
    <name evidence="13 17" type="primary">uvrC</name>
    <name evidence="17" type="ORF">LFA_2587</name>
</gene>
<comment type="similarity">
    <text evidence="9 13">Belongs to the UvrC family.</text>
</comment>
<evidence type="ECO:0000256" key="5">
    <source>
        <dbReference type="ARBA" id="ARBA00022881"/>
    </source>
</evidence>
<organism evidence="17 18">
    <name type="scientific">Legionella fallonii LLAP-10</name>
    <dbReference type="NCBI Taxonomy" id="1212491"/>
    <lineage>
        <taxon>Bacteria</taxon>
        <taxon>Pseudomonadati</taxon>
        <taxon>Pseudomonadota</taxon>
        <taxon>Gammaproteobacteria</taxon>
        <taxon>Legionellales</taxon>
        <taxon>Legionellaceae</taxon>
        <taxon>Legionella</taxon>
    </lineage>
</organism>
<comment type="subunit">
    <text evidence="10 13">Interacts with UvrB in an incision complex.</text>
</comment>
<evidence type="ECO:0000256" key="12">
    <source>
        <dbReference type="ARBA" id="ARBA00077138"/>
    </source>
</evidence>
<keyword evidence="3 13" id="KW-0227">DNA damage</keyword>
<dbReference type="Gene3D" id="3.30.420.340">
    <property type="entry name" value="UvrC, RNAse H endonuclease domain"/>
    <property type="match status" value="1"/>
</dbReference>
<evidence type="ECO:0000256" key="11">
    <source>
        <dbReference type="ARBA" id="ARBA00067419"/>
    </source>
</evidence>
<evidence type="ECO:0000256" key="7">
    <source>
        <dbReference type="ARBA" id="ARBA00023236"/>
    </source>
</evidence>
<evidence type="ECO:0000256" key="8">
    <source>
        <dbReference type="ARBA" id="ARBA00059452"/>
    </source>
</evidence>
<comment type="function">
    <text evidence="8 13">The UvrABC repair system catalyzes the recognition and processing of DNA lesions. UvrC both incises the 5' and 3' sides of the lesion. The N-terminal half is responsible for the 3' incision and the C-terminal half is responsible for the 5' incision.</text>
</comment>
<evidence type="ECO:0000256" key="6">
    <source>
        <dbReference type="ARBA" id="ARBA00023204"/>
    </source>
</evidence>
<dbReference type="InterPro" id="IPR001162">
    <property type="entry name" value="UvrC_RNase_H_dom"/>
</dbReference>
<dbReference type="AlphaFoldDB" id="A0A098G679"/>
<evidence type="ECO:0000256" key="13">
    <source>
        <dbReference type="HAMAP-Rule" id="MF_00203"/>
    </source>
</evidence>
<dbReference type="GO" id="GO:0005737">
    <property type="term" value="C:cytoplasm"/>
    <property type="evidence" value="ECO:0007669"/>
    <property type="project" value="UniProtKB-SubCell"/>
</dbReference>
<keyword evidence="17" id="KW-0255">Endonuclease</keyword>
<dbReference type="KEGG" id="lfa:LFA_2587"/>
<evidence type="ECO:0000259" key="15">
    <source>
        <dbReference type="PROSITE" id="PS50164"/>
    </source>
</evidence>
<dbReference type="PANTHER" id="PTHR30562:SF1">
    <property type="entry name" value="UVRABC SYSTEM PROTEIN C"/>
    <property type="match status" value="1"/>
</dbReference>
<dbReference type="InterPro" id="IPR036876">
    <property type="entry name" value="UVR_dom_sf"/>
</dbReference>
<dbReference type="PANTHER" id="PTHR30562">
    <property type="entry name" value="UVRC/OXIDOREDUCTASE"/>
    <property type="match status" value="1"/>
</dbReference>
<dbReference type="InterPro" id="IPR000305">
    <property type="entry name" value="GIY-YIG_endonuc"/>
</dbReference>
<keyword evidence="17" id="KW-0378">Hydrolase</keyword>
<dbReference type="Pfam" id="PF22920">
    <property type="entry name" value="UvrC_RNaseH"/>
    <property type="match status" value="1"/>
</dbReference>
<evidence type="ECO:0000313" key="18">
    <source>
        <dbReference type="Proteomes" id="UP000032430"/>
    </source>
</evidence>
<name>A0A098G679_9GAMM</name>
<dbReference type="OrthoDB" id="9804933at2"/>
<dbReference type="PROSITE" id="PS50165">
    <property type="entry name" value="UVRC"/>
    <property type="match status" value="1"/>
</dbReference>
<dbReference type="InterPro" id="IPR047296">
    <property type="entry name" value="GIY-YIG_UvrC_Cho"/>
</dbReference>
<dbReference type="NCBIfam" id="NF001824">
    <property type="entry name" value="PRK00558.1-5"/>
    <property type="match status" value="1"/>
</dbReference>
<dbReference type="EMBL" id="LN614827">
    <property type="protein sequence ID" value="CEG57957.1"/>
    <property type="molecule type" value="Genomic_DNA"/>
</dbReference>
<keyword evidence="2 13" id="KW-0963">Cytoplasm</keyword>
<dbReference type="SMART" id="SM00278">
    <property type="entry name" value="HhH1"/>
    <property type="match status" value="2"/>
</dbReference>
<dbReference type="GO" id="GO:0009432">
    <property type="term" value="P:SOS response"/>
    <property type="evidence" value="ECO:0007669"/>
    <property type="project" value="UniProtKB-UniRule"/>
</dbReference>
<evidence type="ECO:0000313" key="17">
    <source>
        <dbReference type="EMBL" id="CEG57957.1"/>
    </source>
</evidence>
<dbReference type="GO" id="GO:0009381">
    <property type="term" value="F:excinuclease ABC activity"/>
    <property type="evidence" value="ECO:0007669"/>
    <property type="project" value="UniProtKB-UniRule"/>
</dbReference>
<evidence type="ECO:0000259" key="16">
    <source>
        <dbReference type="PROSITE" id="PS50165"/>
    </source>
</evidence>
<feature type="domain" description="GIY-YIG" evidence="15">
    <location>
        <begin position="19"/>
        <end position="97"/>
    </location>
</feature>
<proteinExistence type="inferred from homology"/>
<dbReference type="PROSITE" id="PS50164">
    <property type="entry name" value="GIY_YIG"/>
    <property type="match status" value="1"/>
</dbReference>
<dbReference type="InterPro" id="IPR003583">
    <property type="entry name" value="Hlx-hairpin-Hlx_DNA-bd_motif"/>
</dbReference>
<dbReference type="GO" id="GO:0009380">
    <property type="term" value="C:excinuclease repair complex"/>
    <property type="evidence" value="ECO:0007669"/>
    <property type="project" value="InterPro"/>
</dbReference>
<dbReference type="FunFam" id="3.40.1440.10:FF:000001">
    <property type="entry name" value="UvrABC system protein C"/>
    <property type="match status" value="1"/>
</dbReference>
<evidence type="ECO:0000256" key="4">
    <source>
        <dbReference type="ARBA" id="ARBA00022769"/>
    </source>
</evidence>
<dbReference type="SMART" id="SM00465">
    <property type="entry name" value="GIYc"/>
    <property type="match status" value="1"/>
</dbReference>
<keyword evidence="6 13" id="KW-0234">DNA repair</keyword>
<dbReference type="GO" id="GO:0006289">
    <property type="term" value="P:nucleotide-excision repair"/>
    <property type="evidence" value="ECO:0007669"/>
    <property type="project" value="UniProtKB-UniRule"/>
</dbReference>
<evidence type="ECO:0000256" key="1">
    <source>
        <dbReference type="ARBA" id="ARBA00004496"/>
    </source>
</evidence>
<dbReference type="InterPro" id="IPR004791">
    <property type="entry name" value="UvrC"/>
</dbReference>
<dbReference type="CDD" id="cd10434">
    <property type="entry name" value="GIY-YIG_UvrC_Cho"/>
    <property type="match status" value="1"/>
</dbReference>
<evidence type="ECO:0000256" key="2">
    <source>
        <dbReference type="ARBA" id="ARBA00022490"/>
    </source>
</evidence>
<comment type="subcellular location">
    <subcellularLocation>
        <location evidence="1 13">Cytoplasm</location>
    </subcellularLocation>
</comment>
<keyword evidence="17" id="KW-0540">Nuclease</keyword>
<dbReference type="SUPFAM" id="SSF82771">
    <property type="entry name" value="GIY-YIG endonuclease"/>
    <property type="match status" value="1"/>
</dbReference>
<dbReference type="SUPFAM" id="SSF46600">
    <property type="entry name" value="C-terminal UvrC-binding domain of UvrB"/>
    <property type="match status" value="1"/>
</dbReference>
<dbReference type="Gene3D" id="1.10.150.20">
    <property type="entry name" value="5' to 3' exonuclease, C-terminal subdomain"/>
    <property type="match status" value="1"/>
</dbReference>
<dbReference type="NCBIfam" id="TIGR00194">
    <property type="entry name" value="uvrC"/>
    <property type="match status" value="1"/>
</dbReference>
<dbReference type="GO" id="GO:0003677">
    <property type="term" value="F:DNA binding"/>
    <property type="evidence" value="ECO:0007669"/>
    <property type="project" value="UniProtKB-UniRule"/>
</dbReference>